<keyword evidence="3 5" id="KW-0067">ATP-binding</keyword>
<dbReference type="InterPro" id="IPR001752">
    <property type="entry name" value="Kinesin_motor_dom"/>
</dbReference>
<evidence type="ECO:0000256" key="3">
    <source>
        <dbReference type="ARBA" id="ARBA00022840"/>
    </source>
</evidence>
<keyword evidence="4" id="KW-0963">Cytoplasm</keyword>
<dbReference type="Bgee" id="ENSNBRG00000014764">
    <property type="expression patterns" value="Expressed in camera-type eye and 8 other cell types or tissues"/>
</dbReference>
<dbReference type="GO" id="GO:0005524">
    <property type="term" value="F:ATP binding"/>
    <property type="evidence" value="ECO:0007669"/>
    <property type="project" value="UniProtKB-UniRule"/>
</dbReference>
<dbReference type="OMA" id="SEGCHIC"/>
<evidence type="ECO:0000259" key="6">
    <source>
        <dbReference type="PROSITE" id="PS50067"/>
    </source>
</evidence>
<keyword evidence="2 5" id="KW-0547">Nucleotide-binding</keyword>
<proteinExistence type="inferred from homology"/>
<dbReference type="PROSITE" id="PS50067">
    <property type="entry name" value="KINESIN_MOTOR_2"/>
    <property type="match status" value="1"/>
</dbReference>
<dbReference type="GeneTree" id="ENSGT00940000155323"/>
<keyword evidence="4" id="KW-0206">Cytoskeleton</keyword>
<reference evidence="7" key="1">
    <citation type="submission" date="2025-08" db="UniProtKB">
        <authorList>
            <consortium name="Ensembl"/>
        </authorList>
    </citation>
    <scope>IDENTIFICATION</scope>
</reference>
<dbReference type="GO" id="GO:0007018">
    <property type="term" value="P:microtubule-based movement"/>
    <property type="evidence" value="ECO:0007669"/>
    <property type="project" value="InterPro"/>
</dbReference>
<dbReference type="InterPro" id="IPR027640">
    <property type="entry name" value="Kinesin-like_fam"/>
</dbReference>
<comment type="similarity">
    <text evidence="5">Belongs to the TRAFAC class myosin-kinesin ATPase superfamily. Kinesin family.</text>
</comment>
<comment type="subcellular location">
    <subcellularLocation>
        <location evidence="1">Cytoplasm</location>
        <location evidence="1">Cytoskeleton</location>
    </subcellularLocation>
</comment>
<dbReference type="PANTHER" id="PTHR47969:SF28">
    <property type="entry name" value="KINESIN-LIKE PROTEIN KIF21B"/>
    <property type="match status" value="1"/>
</dbReference>
<organism evidence="7 8">
    <name type="scientific">Neolamprologus brichardi</name>
    <name type="common">Fairy cichlid</name>
    <name type="synonym">Lamprologus brichardi</name>
    <dbReference type="NCBI Taxonomy" id="32507"/>
    <lineage>
        <taxon>Eukaryota</taxon>
        <taxon>Metazoa</taxon>
        <taxon>Chordata</taxon>
        <taxon>Craniata</taxon>
        <taxon>Vertebrata</taxon>
        <taxon>Euteleostomi</taxon>
        <taxon>Actinopterygii</taxon>
        <taxon>Neopterygii</taxon>
        <taxon>Teleostei</taxon>
        <taxon>Neoteleostei</taxon>
        <taxon>Acanthomorphata</taxon>
        <taxon>Ovalentaria</taxon>
        <taxon>Cichlomorphae</taxon>
        <taxon>Cichliformes</taxon>
        <taxon>Cichlidae</taxon>
        <taxon>African cichlids</taxon>
        <taxon>Pseudocrenilabrinae</taxon>
        <taxon>Lamprologini</taxon>
        <taxon>Neolamprologus</taxon>
    </lineage>
</organism>
<dbReference type="Gene3D" id="3.40.850.10">
    <property type="entry name" value="Kinesin motor domain"/>
    <property type="match status" value="1"/>
</dbReference>
<feature type="binding site" evidence="5">
    <location>
        <begin position="80"/>
        <end position="87"/>
    </location>
    <ligand>
        <name>ATP</name>
        <dbReference type="ChEBI" id="CHEBI:30616"/>
    </ligand>
</feature>
<dbReference type="Ensembl" id="ENSNBRT00000019667.1">
    <property type="protein sequence ID" value="ENSNBRP00000019155.1"/>
    <property type="gene ID" value="ENSNBRG00000014764.1"/>
</dbReference>
<dbReference type="GO" id="GO:0008017">
    <property type="term" value="F:microtubule binding"/>
    <property type="evidence" value="ECO:0007669"/>
    <property type="project" value="InterPro"/>
</dbReference>
<dbReference type="InterPro" id="IPR036961">
    <property type="entry name" value="Kinesin_motor_dom_sf"/>
</dbReference>
<evidence type="ECO:0000256" key="4">
    <source>
        <dbReference type="ARBA" id="ARBA00023212"/>
    </source>
</evidence>
<evidence type="ECO:0000313" key="8">
    <source>
        <dbReference type="Proteomes" id="UP000261580"/>
    </source>
</evidence>
<keyword evidence="8" id="KW-1185">Reference proteome</keyword>
<dbReference type="Pfam" id="PF00225">
    <property type="entry name" value="Kinesin"/>
    <property type="match status" value="1"/>
</dbReference>
<dbReference type="InterPro" id="IPR027417">
    <property type="entry name" value="P-loop_NTPase"/>
</dbReference>
<dbReference type="SMART" id="SM00129">
    <property type="entry name" value="KISc"/>
    <property type="match status" value="1"/>
</dbReference>
<dbReference type="FunFam" id="3.40.850.10:FF:000337">
    <property type="entry name" value="Kinesin-like protein"/>
    <property type="match status" value="1"/>
</dbReference>
<evidence type="ECO:0000256" key="2">
    <source>
        <dbReference type="ARBA" id="ARBA00022741"/>
    </source>
</evidence>
<dbReference type="STRING" id="32507.ENSNBRP00000019155"/>
<dbReference type="AlphaFoldDB" id="A0A3Q4H8D1"/>
<feature type="domain" description="Kinesin motor" evidence="6">
    <location>
        <begin position="1"/>
        <end position="171"/>
    </location>
</feature>
<dbReference type="GO" id="GO:0005875">
    <property type="term" value="C:microtubule associated complex"/>
    <property type="evidence" value="ECO:0007669"/>
    <property type="project" value="TreeGrafter"/>
</dbReference>
<dbReference type="GO" id="GO:0003777">
    <property type="term" value="F:microtubule motor activity"/>
    <property type="evidence" value="ECO:0007669"/>
    <property type="project" value="InterPro"/>
</dbReference>
<dbReference type="SUPFAM" id="SSF52540">
    <property type="entry name" value="P-loop containing nucleoside triphosphate hydrolases"/>
    <property type="match status" value="1"/>
</dbReference>
<accession>A0A3Q4H8D1</accession>
<dbReference type="Proteomes" id="UP000261580">
    <property type="component" value="Unassembled WGS sequence"/>
</dbReference>
<evidence type="ECO:0000256" key="5">
    <source>
        <dbReference type="PROSITE-ProRule" id="PRU00283"/>
    </source>
</evidence>
<keyword evidence="5" id="KW-0505">Motor protein</keyword>
<sequence length="171" mass="19696">MKKRPIKIRPQLAREKIEGCHICTYVMPGEPQVILGKDKAFTYDFVFDMDSQQETIYGTCTEKLIEGCFEGYNATVFAYGQTGSGKTYTMGTGFDVNIADEELGIIPRAVHHLFKGIEERRRTAQEQGRPVPEFKINAQFLEVHTHFPASLFFFFFFFKNLFFCCCQNLTQ</sequence>
<evidence type="ECO:0000313" key="7">
    <source>
        <dbReference type="Ensembl" id="ENSNBRP00000019155.1"/>
    </source>
</evidence>
<evidence type="ECO:0000256" key="1">
    <source>
        <dbReference type="ARBA" id="ARBA00004245"/>
    </source>
</evidence>
<name>A0A3Q4H8D1_NEOBR</name>
<dbReference type="GO" id="GO:0051231">
    <property type="term" value="P:spindle elongation"/>
    <property type="evidence" value="ECO:0007669"/>
    <property type="project" value="TreeGrafter"/>
</dbReference>
<dbReference type="PANTHER" id="PTHR47969">
    <property type="entry name" value="CHROMOSOME-ASSOCIATED KINESIN KIF4A-RELATED"/>
    <property type="match status" value="1"/>
</dbReference>
<protein>
    <recommendedName>
        <fullName evidence="6">Kinesin motor domain-containing protein</fullName>
    </recommendedName>
</protein>
<reference evidence="7" key="2">
    <citation type="submission" date="2025-09" db="UniProtKB">
        <authorList>
            <consortium name="Ensembl"/>
        </authorList>
    </citation>
    <scope>IDENTIFICATION</scope>
</reference>
<dbReference type="GO" id="GO:0007052">
    <property type="term" value="P:mitotic spindle organization"/>
    <property type="evidence" value="ECO:0007669"/>
    <property type="project" value="TreeGrafter"/>
</dbReference>